<sequence length="331" mass="36657">MGGEVRYEIGQNAYIKLILHSLKHKTSAVNGVLLGRLVNDDVVEISETVPLSHSQIGLLPTLEIALIQIEEHFGVQGMNLVGYYHANERFDDFELGNIAKNIGDNICRYFPQAAVLLLDNRKLEALPKGKDRNPVVQRRAALSSSDLSLVVSPPMIPGFRRVIGIRRPCSPIIFPGVPATPLSSPFHRFAVEEANHRRSLTSDLHRRTYPAFHDLFSLLSADRLLRRAQFQRVTDLFTLLSSSFSPIITGYFPASAAHRFLPSSLSRSSRSDPDRRNLFAAVTPISGSSISSGESSADLIARSAPAFVDQTSGSFFLINHRSFSLVFFSLR</sequence>
<evidence type="ECO:0000256" key="1">
    <source>
        <dbReference type="ARBA" id="ARBA00007461"/>
    </source>
</evidence>
<dbReference type="CDD" id="cd08060">
    <property type="entry name" value="MPN_UPF0172"/>
    <property type="match status" value="1"/>
</dbReference>
<dbReference type="PROSITE" id="PS50249">
    <property type="entry name" value="MPN"/>
    <property type="match status" value="1"/>
</dbReference>
<dbReference type="OrthoDB" id="194468at2759"/>
<evidence type="ECO:0000313" key="3">
    <source>
        <dbReference type="EMBL" id="KAF8413404.1"/>
    </source>
</evidence>
<dbReference type="PANTHER" id="PTHR12941">
    <property type="entry name" value="ER MEMBRANE PROTEIN COMPLEX"/>
    <property type="match status" value="1"/>
</dbReference>
<accession>A0A835DUQ7</accession>
<reference evidence="3 4" key="1">
    <citation type="submission" date="2020-04" db="EMBL/GenBank/DDBJ databases">
        <title>Plant Genome Project.</title>
        <authorList>
            <person name="Zhang R.-G."/>
        </authorList>
    </citation>
    <scope>NUCLEOTIDE SEQUENCE [LARGE SCALE GENOMIC DNA]</scope>
    <source>
        <strain evidence="3">YNK0</strain>
        <tissue evidence="3">Leaf</tissue>
    </source>
</reference>
<dbReference type="AlphaFoldDB" id="A0A835DUQ7"/>
<comment type="similarity">
    <text evidence="1">Belongs to the EMC8/EMC9 family.</text>
</comment>
<comment type="caution">
    <text evidence="3">The sequence shown here is derived from an EMBL/GenBank/DDBJ whole genome shotgun (WGS) entry which is preliminary data.</text>
</comment>
<evidence type="ECO:0000313" key="4">
    <source>
        <dbReference type="Proteomes" id="UP000655225"/>
    </source>
</evidence>
<dbReference type="Proteomes" id="UP000655225">
    <property type="component" value="Unassembled WGS sequence"/>
</dbReference>
<gene>
    <name evidence="3" type="ORF">HHK36_001386</name>
</gene>
<protein>
    <recommendedName>
        <fullName evidence="2">MPN domain-containing protein</fullName>
    </recommendedName>
</protein>
<dbReference type="PANTHER" id="PTHR12941:SF10">
    <property type="entry name" value="ER MEMBRANE PROTEIN COMPLEX SUBUNIT 8_9 HOMOLOG"/>
    <property type="match status" value="1"/>
</dbReference>
<evidence type="ECO:0000259" key="2">
    <source>
        <dbReference type="PROSITE" id="PS50249"/>
    </source>
</evidence>
<dbReference type="InterPro" id="IPR037518">
    <property type="entry name" value="MPN"/>
</dbReference>
<dbReference type="Pfam" id="PF03665">
    <property type="entry name" value="UPF0172"/>
    <property type="match status" value="1"/>
</dbReference>
<organism evidence="3 4">
    <name type="scientific">Tetracentron sinense</name>
    <name type="common">Spur-leaf</name>
    <dbReference type="NCBI Taxonomy" id="13715"/>
    <lineage>
        <taxon>Eukaryota</taxon>
        <taxon>Viridiplantae</taxon>
        <taxon>Streptophyta</taxon>
        <taxon>Embryophyta</taxon>
        <taxon>Tracheophyta</taxon>
        <taxon>Spermatophyta</taxon>
        <taxon>Magnoliopsida</taxon>
        <taxon>Trochodendrales</taxon>
        <taxon>Trochodendraceae</taxon>
        <taxon>Tetracentron</taxon>
    </lineage>
</organism>
<dbReference type="Gene3D" id="3.40.140.10">
    <property type="entry name" value="Cytidine Deaminase, domain 2"/>
    <property type="match status" value="1"/>
</dbReference>
<dbReference type="GO" id="GO:0072546">
    <property type="term" value="C:EMC complex"/>
    <property type="evidence" value="ECO:0007669"/>
    <property type="project" value="InterPro"/>
</dbReference>
<dbReference type="EMBL" id="JABCRI010000001">
    <property type="protein sequence ID" value="KAF8413404.1"/>
    <property type="molecule type" value="Genomic_DNA"/>
</dbReference>
<feature type="domain" description="MPN" evidence="2">
    <location>
        <begin position="7"/>
        <end position="143"/>
    </location>
</feature>
<keyword evidence="4" id="KW-1185">Reference proteome</keyword>
<dbReference type="InterPro" id="IPR005366">
    <property type="entry name" value="EMC8/9"/>
</dbReference>
<name>A0A835DUQ7_TETSI</name>
<proteinExistence type="inferred from homology"/>